<keyword evidence="8" id="KW-1185">Reference proteome</keyword>
<dbReference type="GO" id="GO:0030247">
    <property type="term" value="F:polysaccharide binding"/>
    <property type="evidence" value="ECO:0007669"/>
    <property type="project" value="UniProtKB-UniRule"/>
</dbReference>
<keyword evidence="4" id="KW-0732">Signal</keyword>
<dbReference type="PROSITE" id="PS50853">
    <property type="entry name" value="FN3"/>
    <property type="match status" value="1"/>
</dbReference>
<dbReference type="InterPro" id="IPR034641">
    <property type="entry name" value="RGL11"/>
</dbReference>
<dbReference type="InterPro" id="IPR037459">
    <property type="entry name" value="RhgT-like"/>
</dbReference>
<dbReference type="CDD" id="cd10318">
    <property type="entry name" value="RGL11"/>
    <property type="match status" value="1"/>
</dbReference>
<dbReference type="SUPFAM" id="SSF49785">
    <property type="entry name" value="Galactose-binding domain-like"/>
    <property type="match status" value="1"/>
</dbReference>
<dbReference type="InterPro" id="IPR036116">
    <property type="entry name" value="FN3_sf"/>
</dbReference>
<evidence type="ECO:0000256" key="1">
    <source>
        <dbReference type="ARBA" id="ARBA00023277"/>
    </source>
</evidence>
<dbReference type="Pfam" id="PF00657">
    <property type="entry name" value="Lipase_GDSL"/>
    <property type="match status" value="1"/>
</dbReference>
<dbReference type="InterPro" id="IPR036514">
    <property type="entry name" value="SGNH_hydro_sf"/>
</dbReference>
<evidence type="ECO:0000256" key="2">
    <source>
        <dbReference type="ARBA" id="ARBA00023295"/>
    </source>
</evidence>
<dbReference type="PROSITE" id="PS51173">
    <property type="entry name" value="CBM2"/>
    <property type="match status" value="1"/>
</dbReference>
<dbReference type="SMART" id="SM00060">
    <property type="entry name" value="FN3"/>
    <property type="match status" value="1"/>
</dbReference>
<dbReference type="SUPFAM" id="SSF49265">
    <property type="entry name" value="Fibronectin type III"/>
    <property type="match status" value="1"/>
</dbReference>
<dbReference type="Pfam" id="PF00041">
    <property type="entry name" value="fn3"/>
    <property type="match status" value="1"/>
</dbReference>
<dbReference type="InterPro" id="IPR001919">
    <property type="entry name" value="CBD2"/>
</dbReference>
<dbReference type="PANTHER" id="PTHR43118:SF1">
    <property type="entry name" value="RHAMNOGALACTURONAN LYASE (EUROFUNG)"/>
    <property type="match status" value="1"/>
</dbReference>
<dbReference type="CDD" id="cd00063">
    <property type="entry name" value="FN3"/>
    <property type="match status" value="1"/>
</dbReference>
<dbReference type="InterPro" id="IPR003961">
    <property type="entry name" value="FN3_dom"/>
</dbReference>
<evidence type="ECO:0000259" key="5">
    <source>
        <dbReference type="PROSITE" id="PS50853"/>
    </source>
</evidence>
<name>A0A4S8PUM4_9ACTN</name>
<dbReference type="Proteomes" id="UP000305792">
    <property type="component" value="Unassembled WGS sequence"/>
</dbReference>
<dbReference type="Gene3D" id="3.40.50.1110">
    <property type="entry name" value="SGNH hydrolase"/>
    <property type="match status" value="1"/>
</dbReference>
<evidence type="ECO:0000256" key="4">
    <source>
        <dbReference type="SAM" id="SignalP"/>
    </source>
</evidence>
<dbReference type="GO" id="GO:0016788">
    <property type="term" value="F:hydrolase activity, acting on ester bonds"/>
    <property type="evidence" value="ECO:0007669"/>
    <property type="project" value="InterPro"/>
</dbReference>
<dbReference type="SUPFAM" id="SSF52266">
    <property type="entry name" value="SGNH hydrolase"/>
    <property type="match status" value="1"/>
</dbReference>
<evidence type="ECO:0008006" key="9">
    <source>
        <dbReference type="Google" id="ProtNLM"/>
    </source>
</evidence>
<organism evidence="7 8">
    <name type="scientific">Glycomyces paridis</name>
    <dbReference type="NCBI Taxonomy" id="2126555"/>
    <lineage>
        <taxon>Bacteria</taxon>
        <taxon>Bacillati</taxon>
        <taxon>Actinomycetota</taxon>
        <taxon>Actinomycetes</taxon>
        <taxon>Glycomycetales</taxon>
        <taxon>Glycomycetaceae</taxon>
        <taxon>Glycomyces</taxon>
    </lineage>
</organism>
<dbReference type="SMART" id="SM00637">
    <property type="entry name" value="CBD_II"/>
    <property type="match status" value="1"/>
</dbReference>
<evidence type="ECO:0000313" key="8">
    <source>
        <dbReference type="Proteomes" id="UP000305792"/>
    </source>
</evidence>
<dbReference type="AlphaFoldDB" id="A0A4S8PUM4"/>
<dbReference type="PANTHER" id="PTHR43118">
    <property type="entry name" value="RHAMNOGALACTURONAN LYASE (EUROFUNG)"/>
    <property type="match status" value="1"/>
</dbReference>
<dbReference type="InterPro" id="IPR049366">
    <property type="entry name" value="RGL11_C"/>
</dbReference>
<dbReference type="InterPro" id="IPR006311">
    <property type="entry name" value="TAT_signal"/>
</dbReference>
<comment type="caution">
    <text evidence="7">The sequence shown here is derived from an EMBL/GenBank/DDBJ whole genome shotgun (WGS) entry which is preliminary data.</text>
</comment>
<dbReference type="CDD" id="cd01821">
    <property type="entry name" value="Rhamnogalacturan_acetylesterase_like"/>
    <property type="match status" value="1"/>
</dbReference>
<dbReference type="PROSITE" id="PS51318">
    <property type="entry name" value="TAT"/>
    <property type="match status" value="1"/>
</dbReference>
<feature type="chain" id="PRO_5020717539" description="G-D-S-L family lipolytic protein" evidence="4">
    <location>
        <begin position="38"/>
        <end position="1266"/>
    </location>
</feature>
<proteinExistence type="predicted"/>
<keyword evidence="1" id="KW-0119">Carbohydrate metabolism</keyword>
<dbReference type="InterPro" id="IPR041624">
    <property type="entry name" value="RGI_lyase"/>
</dbReference>
<feature type="signal peptide" evidence="4">
    <location>
        <begin position="1"/>
        <end position="37"/>
    </location>
</feature>
<dbReference type="InterPro" id="IPR012291">
    <property type="entry name" value="CBM2_carb-bd_dom_sf"/>
</dbReference>
<keyword evidence="2" id="KW-0326">Glycosidase</keyword>
<evidence type="ECO:0000256" key="3">
    <source>
        <dbReference type="ARBA" id="ARBA00023326"/>
    </source>
</evidence>
<protein>
    <recommendedName>
        <fullName evidence="9">G-D-S-L family lipolytic protein</fullName>
    </recommendedName>
</protein>
<dbReference type="GO" id="GO:0000272">
    <property type="term" value="P:polysaccharide catabolic process"/>
    <property type="evidence" value="ECO:0007669"/>
    <property type="project" value="UniProtKB-KW"/>
</dbReference>
<dbReference type="Gene3D" id="2.60.40.290">
    <property type="match status" value="1"/>
</dbReference>
<gene>
    <name evidence="7" type="ORF">E9998_00695</name>
</gene>
<dbReference type="Pfam" id="PF21348">
    <property type="entry name" value="RGL11_C"/>
    <property type="match status" value="1"/>
</dbReference>
<evidence type="ECO:0000259" key="6">
    <source>
        <dbReference type="PROSITE" id="PS51173"/>
    </source>
</evidence>
<dbReference type="InterPro" id="IPR001087">
    <property type="entry name" value="GDSL"/>
</dbReference>
<keyword evidence="2" id="KW-0378">Hydrolase</keyword>
<dbReference type="GO" id="GO:0004553">
    <property type="term" value="F:hydrolase activity, hydrolyzing O-glycosyl compounds"/>
    <property type="evidence" value="ECO:0007669"/>
    <property type="project" value="InterPro"/>
</dbReference>
<dbReference type="InterPro" id="IPR008979">
    <property type="entry name" value="Galactose-bd-like_sf"/>
</dbReference>
<reference evidence="7 8" key="1">
    <citation type="journal article" date="2018" name="Int. J. Syst. Evol. Microbiol.">
        <title>Glycomyces paridis sp. nov., isolated from the medicinal plant Paris polyphylla.</title>
        <authorList>
            <person name="Fang X.M."/>
            <person name="Bai J.L."/>
            <person name="Su J."/>
            <person name="Zhao L.L."/>
            <person name="Liu H.Y."/>
            <person name="Ma B.P."/>
            <person name="Zhang Y.Q."/>
            <person name="Yu L.Y."/>
        </authorList>
    </citation>
    <scope>NUCLEOTIDE SEQUENCE [LARGE SCALE GENOMIC DNA]</scope>
    <source>
        <strain evidence="7 8">CPCC 204357</strain>
    </source>
</reference>
<sequence>MRPMTPPPPRLRRSLAVLAAGATALAGVLTAGAPAQAQDDAITVYLASDSTVQTYDPYYEPQAGWGQVLDRYFDENVTIANHAIGGRSSRSFVEQGRLDAILDEIQPGDYLFVQFGHNDATVSVPERYTSPEDYKTYLRDHYIAGAIEKGAVPVLVTPVSRRSFNADTGEFNTSFPEYVEKVYELHEETGVAMVDLSASSRAYLNEIGPEEAKSVFLHVPAGVYPNRPNGTADDTHFQEYGAIQMARLVAEETATLGLPLSDHVVDVAPPADVPAAPTGVTAATVANASITLNWADQDDADIYRVYVREPGGEWRLGTTSTAGVGRVAGLAEETAYEFAVTAVNGKGESAYSDTLAVATATAGFKFDFGPASQTVAPGYTEVNRGTVYDADKGYGFTTDMTSAIDRDRGNAEDPLGSDFVAWFGGSYDFAVDVADGLYSARVFVGDYLGSARTNVAFEGVGYGAANAGSKSILAKDFEGIVVEDGQLNVNITGQTGHLNGLELTRIGDAPGSGDGPDEPCADCAEQIESLDRAPVAVAVDGGNFLSWRSLANDPEGLAFNVYRDGRLITPEPTQLTNLTDQGGTANATYWVATVADGVETGYTAAFEVWDDQFIDIDMERPEGGTTPDGVAYTYAPTDATTADLDGDGVFELVQKWDPSNAKDNSHNGYTGNVYVDAYTLSGELLWRVDLGRNIRAGAHYTQLVAYDLDSDGRAEVALKTADGTVDGVGTVIGDPDADYRNETGRILDGPEFLTIFNGQTGAAMETVDFSPERGDICQWGDCYGNRGDRLMAAVAYLDGVHPSLITNRGIYAKTEITAWNWDGDNLPQLWSFSSDSWGGAYTGQGNHQMSVADTDGDGRDEIVFGAMTINDDGTPLYSTGLGHGDALHVSDFDPSNEGLEIFSPFECMSCSGNRAGAFRDADTGDVLWSIPGTRDTGRGACGDIDPAYPGAECWAASATGAWNSREGELHAADGTLISTSIPSANSMIWWDGDLGREIFDHEFDEPNYVPIYPFIAEWDPETGTQSEIFTPEGVQTSNGTKGNPVLTADLLGDWREEVILRKESNDGVRLFTTTIASDYALPTLMNDPQYRLAVSWQNVSYNQPPWPSYFLGYDMATPEYQTVTYGPARDAADAPYAAASCSVDYDVVADWGSGFVVQIKVTNTGDTAIGEWDLAWRSGGVESVLHAWGGDIAADGDAMVADPAFWNFPLKPGHTKQIGFQGTGDPHDPGMFLMNGQVCAAASRECRSPPGVRALRRPGPRFVRGA</sequence>
<dbReference type="Pfam" id="PF18370">
    <property type="entry name" value="RGI_lyase"/>
    <property type="match status" value="1"/>
</dbReference>
<dbReference type="SUPFAM" id="SSF49384">
    <property type="entry name" value="Carbohydrate-binding domain"/>
    <property type="match status" value="1"/>
</dbReference>
<dbReference type="SUPFAM" id="SSF69318">
    <property type="entry name" value="Integrin alpha N-terminal domain"/>
    <property type="match status" value="1"/>
</dbReference>
<evidence type="ECO:0000313" key="7">
    <source>
        <dbReference type="EMBL" id="THV32009.1"/>
    </source>
</evidence>
<dbReference type="Pfam" id="PF00553">
    <property type="entry name" value="CBM_2"/>
    <property type="match status" value="1"/>
</dbReference>
<accession>A0A4S8PUM4</accession>
<feature type="domain" description="CBM2" evidence="6">
    <location>
        <begin position="1134"/>
        <end position="1242"/>
    </location>
</feature>
<dbReference type="Gene3D" id="2.60.120.430">
    <property type="entry name" value="Galactose-binding lectin"/>
    <property type="match status" value="1"/>
</dbReference>
<feature type="domain" description="Fibronectin type-III" evidence="5">
    <location>
        <begin position="273"/>
        <end position="362"/>
    </location>
</feature>
<dbReference type="InterPro" id="IPR013783">
    <property type="entry name" value="Ig-like_fold"/>
</dbReference>
<dbReference type="InterPro" id="IPR008965">
    <property type="entry name" value="CBM2/CBM3_carb-bd_dom_sf"/>
</dbReference>
<dbReference type="InterPro" id="IPR049033">
    <property type="entry name" value="AGA-YXIM_GBD"/>
</dbReference>
<dbReference type="Gene3D" id="2.60.40.10">
    <property type="entry name" value="Immunoglobulins"/>
    <property type="match status" value="2"/>
</dbReference>
<keyword evidence="3" id="KW-0624">Polysaccharide degradation</keyword>
<dbReference type="InterPro" id="IPR028994">
    <property type="entry name" value="Integrin_alpha_N"/>
</dbReference>
<dbReference type="EMBL" id="STGX01000001">
    <property type="protein sequence ID" value="THV32009.1"/>
    <property type="molecule type" value="Genomic_DNA"/>
</dbReference>
<dbReference type="Pfam" id="PF21254">
    <property type="entry name" value="AGA-YXIM_GBD"/>
    <property type="match status" value="1"/>
</dbReference>